<feature type="compositionally biased region" description="Polar residues" evidence="1">
    <location>
        <begin position="45"/>
        <end position="59"/>
    </location>
</feature>
<evidence type="ECO:0000313" key="4">
    <source>
        <dbReference type="Proteomes" id="UP000604825"/>
    </source>
</evidence>
<name>A0A811RFU6_9POAL</name>
<dbReference type="Pfam" id="PF23622">
    <property type="entry name" value="LRR_At1g61320_AtMIF1"/>
    <property type="match status" value="1"/>
</dbReference>
<dbReference type="PANTHER" id="PTHR34145">
    <property type="entry name" value="OS02G0105600 PROTEIN"/>
    <property type="match status" value="1"/>
</dbReference>
<comment type="caution">
    <text evidence="3">The sequence shown here is derived from an EMBL/GenBank/DDBJ whole genome shotgun (WGS) entry which is preliminary data.</text>
</comment>
<organism evidence="3 4">
    <name type="scientific">Miscanthus lutarioriparius</name>
    <dbReference type="NCBI Taxonomy" id="422564"/>
    <lineage>
        <taxon>Eukaryota</taxon>
        <taxon>Viridiplantae</taxon>
        <taxon>Streptophyta</taxon>
        <taxon>Embryophyta</taxon>
        <taxon>Tracheophyta</taxon>
        <taxon>Spermatophyta</taxon>
        <taxon>Magnoliopsida</taxon>
        <taxon>Liliopsida</taxon>
        <taxon>Poales</taxon>
        <taxon>Poaceae</taxon>
        <taxon>PACMAD clade</taxon>
        <taxon>Panicoideae</taxon>
        <taxon>Andropogonodae</taxon>
        <taxon>Andropogoneae</taxon>
        <taxon>Saccharinae</taxon>
        <taxon>Miscanthus</taxon>
    </lineage>
</organism>
<gene>
    <name evidence="3" type="ORF">NCGR_LOCUS52070</name>
</gene>
<dbReference type="Gene3D" id="3.80.10.10">
    <property type="entry name" value="Ribonuclease Inhibitor"/>
    <property type="match status" value="1"/>
</dbReference>
<evidence type="ECO:0000256" key="1">
    <source>
        <dbReference type="SAM" id="MobiDB-lite"/>
    </source>
</evidence>
<accession>A0A811RFU6</accession>
<dbReference type="InterPro" id="IPR055357">
    <property type="entry name" value="LRR_At1g61320_AtMIF1"/>
</dbReference>
<dbReference type="PANTHER" id="PTHR34145:SF48">
    <property type="entry name" value="OS01G0553400 PROTEIN"/>
    <property type="match status" value="1"/>
</dbReference>
<feature type="region of interest" description="Disordered" evidence="1">
    <location>
        <begin position="45"/>
        <end position="83"/>
    </location>
</feature>
<dbReference type="SUPFAM" id="SSF52058">
    <property type="entry name" value="L domain-like"/>
    <property type="match status" value="1"/>
</dbReference>
<dbReference type="Gene3D" id="1.20.1280.50">
    <property type="match status" value="1"/>
</dbReference>
<dbReference type="SUPFAM" id="SSF81383">
    <property type="entry name" value="F-box domain"/>
    <property type="match status" value="1"/>
</dbReference>
<dbReference type="InterPro" id="IPR036047">
    <property type="entry name" value="F-box-like_dom_sf"/>
</dbReference>
<feature type="domain" description="At1g61320/AtMIF1 LRR" evidence="2">
    <location>
        <begin position="179"/>
        <end position="507"/>
    </location>
</feature>
<dbReference type="InterPro" id="IPR053772">
    <property type="entry name" value="At1g61320/At1g61330-like"/>
</dbReference>
<keyword evidence="4" id="KW-1185">Reference proteome</keyword>
<reference evidence="3" key="1">
    <citation type="submission" date="2020-10" db="EMBL/GenBank/DDBJ databases">
        <authorList>
            <person name="Han B."/>
            <person name="Lu T."/>
            <person name="Zhao Q."/>
            <person name="Huang X."/>
            <person name="Zhao Y."/>
        </authorList>
    </citation>
    <scope>NUCLEOTIDE SEQUENCE</scope>
</reference>
<proteinExistence type="predicted"/>
<protein>
    <recommendedName>
        <fullName evidence="2">At1g61320/AtMIF1 LRR domain-containing protein</fullName>
    </recommendedName>
</protein>
<dbReference type="EMBL" id="CAJGYO010000014">
    <property type="protein sequence ID" value="CAD6268765.1"/>
    <property type="molecule type" value="Genomic_DNA"/>
</dbReference>
<dbReference type="AlphaFoldDB" id="A0A811RFU6"/>
<sequence length="547" mass="62341">MSQKSKPGGITARITYNNCFQWKNKLASYLALKLLHPYRPTAPQQTASMSHLEHSNSPVTKEVGITGGNYTTKRRRSKSNSRRIRQRQLDFQSIIPCKVNIQSLPEDIALRITSKLTLKEAAQMCVLSSTWRQACVFHPNLYFGIQTVLGSRANTELIFTDPRKRMLTTNKFIERVDAILKNHCTTQVNKFAIEFGLSTEHASHINRWVSFAIASKARVVVLNLSPNKSALDRDNYDFPFQLFDGHSGSHLQALQLHWVTLGPPPDFCGFANLKMLDLVFLIVSQDLQHLLSKCCVLEWLRIRLCFFQLPSLSSLCVQEPLYRLQYLCVEDCAFREIEFHAPNLMTFEYKGSRTLINLNECLKLKTATIRLYLNDTLEYVLTWIPCILPQVDTLSVKLRISSKMSGFTQPPLKFIQLRHLTMEITSCCDPNSVFQLAFLLEAAPLLEDLHFDMFGFDLCHGDLDDIMDLPHYHLKIVCIDGFYGTAGQVGLAKYIFKNALALEHLIVKPGWKLKLPTSTSTGYERYGRQEANKKLVPLDTNSVLTIL</sequence>
<dbReference type="OrthoDB" id="591571at2759"/>
<dbReference type="Proteomes" id="UP000604825">
    <property type="component" value="Unassembled WGS sequence"/>
</dbReference>
<evidence type="ECO:0000313" key="3">
    <source>
        <dbReference type="EMBL" id="CAD6268765.1"/>
    </source>
</evidence>
<dbReference type="InterPro" id="IPR032675">
    <property type="entry name" value="LRR_dom_sf"/>
</dbReference>
<feature type="compositionally biased region" description="Basic residues" evidence="1">
    <location>
        <begin position="72"/>
        <end position="83"/>
    </location>
</feature>
<evidence type="ECO:0000259" key="2">
    <source>
        <dbReference type="Pfam" id="PF23622"/>
    </source>
</evidence>